<sequence>MPKYLCIRRSQPRQTGTGGKPSPAQMEEMYAKFNAWKAKFQQNIVDLGGKLGSGGKVLTSDGATDGPFVEAKEVVGGFMILSAKDVEEAMEIARQCPGVVTPGSSLEIREISTP</sequence>
<dbReference type="Pfam" id="PF03795">
    <property type="entry name" value="YCII"/>
    <property type="match status" value="1"/>
</dbReference>
<evidence type="ECO:0000313" key="3">
    <source>
        <dbReference type="EMBL" id="BAU46697.1"/>
    </source>
</evidence>
<evidence type="ECO:0000256" key="1">
    <source>
        <dbReference type="ARBA" id="ARBA00007689"/>
    </source>
</evidence>
<protein>
    <submittedName>
        <fullName evidence="3">Transcription initiation protein</fullName>
    </submittedName>
</protein>
<organism evidence="3 4">
    <name type="scientific">Sulfurifustis variabilis</name>
    <dbReference type="NCBI Taxonomy" id="1675686"/>
    <lineage>
        <taxon>Bacteria</taxon>
        <taxon>Pseudomonadati</taxon>
        <taxon>Pseudomonadota</taxon>
        <taxon>Gammaproteobacteria</taxon>
        <taxon>Acidiferrobacterales</taxon>
        <taxon>Acidiferrobacteraceae</taxon>
        <taxon>Sulfurifustis</taxon>
    </lineage>
</organism>
<reference evidence="3 4" key="1">
    <citation type="submission" date="2015-08" db="EMBL/GenBank/DDBJ databases">
        <title>Complete genome sequence of Sulfurifustis variabilis.</title>
        <authorList>
            <person name="Miura A."/>
            <person name="Kojima H."/>
            <person name="Fukui M."/>
        </authorList>
    </citation>
    <scope>NUCLEOTIDE SEQUENCE [LARGE SCALE GENOMIC DNA]</scope>
    <source>
        <strain evidence="4">skN76</strain>
    </source>
</reference>
<dbReference type="InterPro" id="IPR005545">
    <property type="entry name" value="YCII"/>
</dbReference>
<dbReference type="OrthoDB" id="9795306at2"/>
<feature type="domain" description="YCII-related" evidence="2">
    <location>
        <begin position="24"/>
        <end position="110"/>
    </location>
</feature>
<dbReference type="InterPro" id="IPR011008">
    <property type="entry name" value="Dimeric_a/b-barrel"/>
</dbReference>
<dbReference type="SUPFAM" id="SSF54909">
    <property type="entry name" value="Dimeric alpha+beta barrel"/>
    <property type="match status" value="1"/>
</dbReference>
<keyword evidence="4" id="KW-1185">Reference proteome</keyword>
<gene>
    <name evidence="3" type="ORF">SVA_0115</name>
</gene>
<accession>A0A1B4VCQ9</accession>
<dbReference type="PANTHER" id="PTHR35174">
    <property type="entry name" value="BLL7171 PROTEIN-RELATED"/>
    <property type="match status" value="1"/>
</dbReference>
<dbReference type="Gene3D" id="3.30.70.1060">
    <property type="entry name" value="Dimeric alpha+beta barrel"/>
    <property type="match status" value="1"/>
</dbReference>
<dbReference type="PANTHER" id="PTHR35174:SF1">
    <property type="entry name" value="BLL0086 PROTEIN"/>
    <property type="match status" value="1"/>
</dbReference>
<proteinExistence type="inferred from homology"/>
<evidence type="ECO:0000313" key="4">
    <source>
        <dbReference type="Proteomes" id="UP000218899"/>
    </source>
</evidence>
<name>A0A1B4VCQ9_9GAMM</name>
<dbReference type="EMBL" id="AP014936">
    <property type="protein sequence ID" value="BAU46697.1"/>
    <property type="molecule type" value="Genomic_DNA"/>
</dbReference>
<dbReference type="KEGG" id="sva:SVA_0115"/>
<dbReference type="RefSeq" id="WP_096457284.1">
    <property type="nucleotide sequence ID" value="NZ_AP014936.1"/>
</dbReference>
<evidence type="ECO:0000259" key="2">
    <source>
        <dbReference type="Pfam" id="PF03795"/>
    </source>
</evidence>
<dbReference type="Proteomes" id="UP000218899">
    <property type="component" value="Chromosome"/>
</dbReference>
<comment type="similarity">
    <text evidence="1">Belongs to the YciI family.</text>
</comment>
<dbReference type="AlphaFoldDB" id="A0A1B4VCQ9"/>